<dbReference type="RefSeq" id="WP_272745763.1">
    <property type="nucleotide sequence ID" value="NZ_JAQQKV010000003.1"/>
</dbReference>
<dbReference type="Pfam" id="PF09346">
    <property type="entry name" value="SMI1_KNR4"/>
    <property type="match status" value="1"/>
</dbReference>
<proteinExistence type="predicted"/>
<gene>
    <name evidence="2" type="ORF">PQU98_14965</name>
</gene>
<protein>
    <submittedName>
        <fullName evidence="2">SMI1/KNR4 family protein</fullName>
    </submittedName>
</protein>
<evidence type="ECO:0000313" key="2">
    <source>
        <dbReference type="EMBL" id="MDC7677445.1"/>
    </source>
</evidence>
<dbReference type="Proteomes" id="UP001218579">
    <property type="component" value="Unassembled WGS sequence"/>
</dbReference>
<dbReference type="InterPro" id="IPR018958">
    <property type="entry name" value="Knr4/Smi1-like_dom"/>
</dbReference>
<evidence type="ECO:0000313" key="3">
    <source>
        <dbReference type="Proteomes" id="UP001218579"/>
    </source>
</evidence>
<keyword evidence="3" id="KW-1185">Reference proteome</keyword>
<accession>A0ABT5HMH9</accession>
<sequence>MSLTLPQAKPASSTTLARLTETYGELPHGYQKFIGVHDGVTPPENVLRGTNNSIGVRSFIAASDILETAQSVDGLSDDLIPIADDDAGNFICLGVFDHKIYFWDHEVDRNEVIADSFEDFLERLDPFDLSQVQLEKGQVMRVWLNANFKPEF</sequence>
<feature type="domain" description="Knr4/Smi1-like" evidence="1">
    <location>
        <begin position="10"/>
        <end position="123"/>
    </location>
</feature>
<organism evidence="2 3">
    <name type="scientific">Asticcacaulis machinosus</name>
    <dbReference type="NCBI Taxonomy" id="2984211"/>
    <lineage>
        <taxon>Bacteria</taxon>
        <taxon>Pseudomonadati</taxon>
        <taxon>Pseudomonadota</taxon>
        <taxon>Alphaproteobacteria</taxon>
        <taxon>Caulobacterales</taxon>
        <taxon>Caulobacteraceae</taxon>
        <taxon>Asticcacaulis</taxon>
    </lineage>
</organism>
<comment type="caution">
    <text evidence="2">The sequence shown here is derived from an EMBL/GenBank/DDBJ whole genome shotgun (WGS) entry which is preliminary data.</text>
</comment>
<dbReference type="Gene3D" id="3.40.1580.10">
    <property type="entry name" value="SMI1/KNR4-like"/>
    <property type="match status" value="1"/>
</dbReference>
<dbReference type="SMART" id="SM00860">
    <property type="entry name" value="SMI1_KNR4"/>
    <property type="match status" value="1"/>
</dbReference>
<evidence type="ECO:0000259" key="1">
    <source>
        <dbReference type="SMART" id="SM00860"/>
    </source>
</evidence>
<name>A0ABT5HMH9_9CAUL</name>
<dbReference type="EMBL" id="JAQQKV010000003">
    <property type="protein sequence ID" value="MDC7677445.1"/>
    <property type="molecule type" value="Genomic_DNA"/>
</dbReference>
<reference evidence="2 3" key="1">
    <citation type="submission" date="2023-01" db="EMBL/GenBank/DDBJ databases">
        <title>Novel species of the genus Asticcacaulis isolated from rivers.</title>
        <authorList>
            <person name="Lu H."/>
        </authorList>
    </citation>
    <scope>NUCLEOTIDE SEQUENCE [LARGE SCALE GENOMIC DNA]</scope>
    <source>
        <strain evidence="2 3">LKC15W</strain>
    </source>
</reference>
<dbReference type="SUPFAM" id="SSF160631">
    <property type="entry name" value="SMI1/KNR4-like"/>
    <property type="match status" value="1"/>
</dbReference>
<dbReference type="InterPro" id="IPR037883">
    <property type="entry name" value="Knr4/Smi1-like_sf"/>
</dbReference>